<feature type="transmembrane region" description="Helical" evidence="1">
    <location>
        <begin position="22"/>
        <end position="41"/>
    </location>
</feature>
<gene>
    <name evidence="2" type="primary">A0A0D2XJY4</name>
</gene>
<dbReference type="EMBL" id="LR728078">
    <property type="protein sequence ID" value="VWP00004.1"/>
    <property type="molecule type" value="Genomic_DNA"/>
</dbReference>
<accession>A0A5K1K2M1</accession>
<keyword evidence="1" id="KW-0812">Transmembrane</keyword>
<sequence length="92" mass="10074">MSANSTHEFPARVGGVPDAFDFLPFIVFAALYASLIPIVVWRMAHPRSRTTVLIGTSGFTIERYVPLHSRPPSAPLLPAPSPQSVIIMMAER</sequence>
<name>A0A5K1K2M1_9APHY</name>
<proteinExistence type="predicted"/>
<keyword evidence="1" id="KW-1133">Transmembrane helix</keyword>
<keyword evidence="1" id="KW-0472">Membrane</keyword>
<protein>
    <submittedName>
        <fullName evidence="2">Uncharacterized protein</fullName>
    </submittedName>
</protein>
<organism evidence="2">
    <name type="scientific">Ganoderma boninense</name>
    <dbReference type="NCBI Taxonomy" id="34458"/>
    <lineage>
        <taxon>Eukaryota</taxon>
        <taxon>Fungi</taxon>
        <taxon>Dikarya</taxon>
        <taxon>Basidiomycota</taxon>
        <taxon>Agaricomycotina</taxon>
        <taxon>Agaricomycetes</taxon>
        <taxon>Polyporales</taxon>
        <taxon>Polyporaceae</taxon>
        <taxon>Ganoderma</taxon>
    </lineage>
</organism>
<reference evidence="2" key="1">
    <citation type="submission" date="2019-10" db="EMBL/GenBank/DDBJ databases">
        <authorList>
            <person name="Nor Muhammad N."/>
        </authorList>
    </citation>
    <scope>NUCLEOTIDE SEQUENCE</scope>
</reference>
<evidence type="ECO:0000313" key="2">
    <source>
        <dbReference type="EMBL" id="VWP00004.1"/>
    </source>
</evidence>
<dbReference type="AlphaFoldDB" id="A0A5K1K2M1"/>
<evidence type="ECO:0000256" key="1">
    <source>
        <dbReference type="SAM" id="Phobius"/>
    </source>
</evidence>